<accession>A0ABP7SJM0</accession>
<protein>
    <submittedName>
        <fullName evidence="1">Cyclase family protein</fullName>
    </submittedName>
</protein>
<reference evidence="2" key="1">
    <citation type="journal article" date="2019" name="Int. J. Syst. Evol. Microbiol.">
        <title>The Global Catalogue of Microorganisms (GCM) 10K type strain sequencing project: providing services to taxonomists for standard genome sequencing and annotation.</title>
        <authorList>
            <consortium name="The Broad Institute Genomics Platform"/>
            <consortium name="The Broad Institute Genome Sequencing Center for Infectious Disease"/>
            <person name="Wu L."/>
            <person name="Ma J."/>
        </authorList>
    </citation>
    <scope>NUCLEOTIDE SEQUENCE [LARGE SCALE GENOMIC DNA]</scope>
    <source>
        <strain evidence="2">JCM 16924</strain>
    </source>
</reference>
<dbReference type="Proteomes" id="UP001500456">
    <property type="component" value="Unassembled WGS sequence"/>
</dbReference>
<gene>
    <name evidence="1" type="ORF">GCM10022232_63470</name>
</gene>
<dbReference type="SUPFAM" id="SSF102198">
    <property type="entry name" value="Putative cyclase"/>
    <property type="match status" value="1"/>
</dbReference>
<dbReference type="InterPro" id="IPR037175">
    <property type="entry name" value="KFase_sf"/>
</dbReference>
<dbReference type="InterPro" id="IPR007325">
    <property type="entry name" value="KFase/CYL"/>
</dbReference>
<dbReference type="PANTHER" id="PTHR34861">
    <property type="match status" value="1"/>
</dbReference>
<dbReference type="RefSeq" id="WP_345568007.1">
    <property type="nucleotide sequence ID" value="NZ_BAAAZX010000021.1"/>
</dbReference>
<organism evidence="1 2">
    <name type="scientific">Streptomyces plumbiresistens</name>
    <dbReference type="NCBI Taxonomy" id="511811"/>
    <lineage>
        <taxon>Bacteria</taxon>
        <taxon>Bacillati</taxon>
        <taxon>Actinomycetota</taxon>
        <taxon>Actinomycetes</taxon>
        <taxon>Kitasatosporales</taxon>
        <taxon>Streptomycetaceae</taxon>
        <taxon>Streptomyces</taxon>
    </lineage>
</organism>
<keyword evidence="2" id="KW-1185">Reference proteome</keyword>
<name>A0ABP7SJM0_9ACTN</name>
<dbReference type="Gene3D" id="3.50.30.50">
    <property type="entry name" value="Putative cyclase"/>
    <property type="match status" value="1"/>
</dbReference>
<evidence type="ECO:0000313" key="2">
    <source>
        <dbReference type="Proteomes" id="UP001500456"/>
    </source>
</evidence>
<comment type="caution">
    <text evidence="1">The sequence shown here is derived from an EMBL/GenBank/DDBJ whole genome shotgun (WGS) entry which is preliminary data.</text>
</comment>
<dbReference type="EMBL" id="BAAAZX010000021">
    <property type="protein sequence ID" value="GAA4012692.1"/>
    <property type="molecule type" value="Genomic_DNA"/>
</dbReference>
<dbReference type="PANTHER" id="PTHR34861:SF10">
    <property type="entry name" value="CYCLASE"/>
    <property type="match status" value="1"/>
</dbReference>
<sequence>MCGFTTVTEEEKSLIAARSAIAREATKSPFGSDDQIGMLNVINADSMRMALANVDPRKVYDMSTDFFPGMPSYDTNGDMSFQYWLTHTPRDEMFDGSDIGYSGDSVAFYTHTGTHVDTLNHFSYNSKVWNNFSVEKNLRRDWNVGGADKHPPTIARGILLDIPATQGADVLPDSYGIGRQEIEDALKRQNIEVRFGDVVLVRTGRMRLWPDRKYLDMPEPGLTLEGAKALAENGAVTIGADNLGLEVRIPHPTLPGFMNLPVHYYLLIEAGIPMIECMDLEELAADGVYEFAYVGACMKIRGATGAPVRPLAIPLAG</sequence>
<dbReference type="Pfam" id="PF04199">
    <property type="entry name" value="Cyclase"/>
    <property type="match status" value="1"/>
</dbReference>
<evidence type="ECO:0000313" key="1">
    <source>
        <dbReference type="EMBL" id="GAA4012692.1"/>
    </source>
</evidence>
<proteinExistence type="predicted"/>